<evidence type="ECO:0000313" key="3">
    <source>
        <dbReference type="EMBL" id="CEI66603.1"/>
    </source>
</evidence>
<dbReference type="Proteomes" id="UP000245910">
    <property type="component" value="Chromosome I"/>
</dbReference>
<feature type="compositionally biased region" description="Basic residues" evidence="1">
    <location>
        <begin position="252"/>
        <end position="263"/>
    </location>
</feature>
<feature type="compositionally biased region" description="Polar residues" evidence="1">
    <location>
        <begin position="266"/>
        <end position="280"/>
    </location>
</feature>
<evidence type="ECO:0000313" key="4">
    <source>
        <dbReference type="Proteomes" id="UP000245910"/>
    </source>
</evidence>
<dbReference type="EMBL" id="LN649229">
    <property type="protein sequence ID" value="CEI66603.1"/>
    <property type="molecule type" value="Genomic_DNA"/>
</dbReference>
<feature type="transmembrane region" description="Helical" evidence="2">
    <location>
        <begin position="335"/>
        <end position="355"/>
    </location>
</feature>
<feature type="region of interest" description="Disordered" evidence="1">
    <location>
        <begin position="20"/>
        <end position="56"/>
    </location>
</feature>
<dbReference type="AlphaFoldDB" id="A0A2L2TEY5"/>
<evidence type="ECO:0000256" key="1">
    <source>
        <dbReference type="SAM" id="MobiDB-lite"/>
    </source>
</evidence>
<keyword evidence="2" id="KW-1133">Transmembrane helix</keyword>
<sequence length="363" mass="40316">MSSFFNSLSGCLWATEQSYSRLPQSESDEPGQSLPPANDATSKYRSPTYGPSQWCENRFGKDQPPESWRILISFASNTNDIGEEAFELDLNGGWGALLDIVTTDIVGLMKEGLYVSQDDVKVHENYLTWTDSPQDQQKTYYRYYTLINSKWSGKLVVRSETLDSVVGSRLEHLSAERVYHASPAAIIGFDNNRVYYYEAASQGDRMNFILDDEPLPGLWPWPKKELDNRRDSEESFDMVEVQSRKSQDVVRTRRSRHSHRPRGRTNPQPALNTSSPKTSPSSGRQGALASASAGAQTDPGGSSQGSSGASDVEMQRLPSETGGSPETLEVEELGVGWNGLILLYWLVALTTVVVITKLCRGQI</sequence>
<keyword evidence="2" id="KW-0472">Membrane</keyword>
<feature type="compositionally biased region" description="Low complexity" evidence="1">
    <location>
        <begin position="281"/>
        <end position="310"/>
    </location>
</feature>
<feature type="compositionally biased region" description="Polar residues" evidence="1">
    <location>
        <begin position="39"/>
        <end position="55"/>
    </location>
</feature>
<accession>A0A2L2TEY5</accession>
<organism evidence="3 4">
    <name type="scientific">Fusarium venenatum</name>
    <dbReference type="NCBI Taxonomy" id="56646"/>
    <lineage>
        <taxon>Eukaryota</taxon>
        <taxon>Fungi</taxon>
        <taxon>Dikarya</taxon>
        <taxon>Ascomycota</taxon>
        <taxon>Pezizomycotina</taxon>
        <taxon>Sordariomycetes</taxon>
        <taxon>Hypocreomycetidae</taxon>
        <taxon>Hypocreales</taxon>
        <taxon>Nectriaceae</taxon>
        <taxon>Fusarium</taxon>
    </lineage>
</organism>
<feature type="compositionally biased region" description="Basic and acidic residues" evidence="1">
    <location>
        <begin position="242"/>
        <end position="251"/>
    </location>
</feature>
<proteinExistence type="predicted"/>
<protein>
    <submittedName>
        <fullName evidence="3">Uncharacterized protein</fullName>
    </submittedName>
</protein>
<evidence type="ECO:0000256" key="2">
    <source>
        <dbReference type="SAM" id="Phobius"/>
    </source>
</evidence>
<feature type="region of interest" description="Disordered" evidence="1">
    <location>
        <begin position="230"/>
        <end position="327"/>
    </location>
</feature>
<keyword evidence="4" id="KW-1185">Reference proteome</keyword>
<name>A0A2L2TEY5_9HYPO</name>
<reference evidence="4" key="1">
    <citation type="submission" date="2014-10" db="EMBL/GenBank/DDBJ databases">
        <authorList>
            <person name="King R."/>
        </authorList>
    </citation>
    <scope>NUCLEOTIDE SEQUENCE [LARGE SCALE GENOMIC DNA]</scope>
    <source>
        <strain evidence="4">A3/5</strain>
    </source>
</reference>
<keyword evidence="2" id="KW-0812">Transmembrane</keyword>